<evidence type="ECO:0000256" key="4">
    <source>
        <dbReference type="ARBA" id="ARBA00022737"/>
    </source>
</evidence>
<protein>
    <recommendedName>
        <fullName evidence="1">non-specific serine/threonine protein kinase</fullName>
        <ecNumber evidence="1">2.7.11.1</ecNumber>
    </recommendedName>
</protein>
<dbReference type="PROSITE" id="PS50011">
    <property type="entry name" value="PROTEIN_KINASE_DOM"/>
    <property type="match status" value="1"/>
</dbReference>
<keyword evidence="6 9" id="KW-0418">Kinase</keyword>
<dbReference type="RefSeq" id="WP_227615653.1">
    <property type="nucleotide sequence ID" value="NZ_JAJEPR010000022.1"/>
</dbReference>
<evidence type="ECO:0000259" key="8">
    <source>
        <dbReference type="PROSITE" id="PS50011"/>
    </source>
</evidence>
<dbReference type="SUPFAM" id="SSF56112">
    <property type="entry name" value="Protein kinase-like (PK-like)"/>
    <property type="match status" value="1"/>
</dbReference>
<dbReference type="InterPro" id="IPR011009">
    <property type="entry name" value="Kinase-like_dom_sf"/>
</dbReference>
<evidence type="ECO:0000256" key="5">
    <source>
        <dbReference type="ARBA" id="ARBA00022741"/>
    </source>
</evidence>
<dbReference type="Pfam" id="PF00069">
    <property type="entry name" value="Pkinase"/>
    <property type="match status" value="1"/>
</dbReference>
<evidence type="ECO:0000256" key="1">
    <source>
        <dbReference type="ARBA" id="ARBA00012513"/>
    </source>
</evidence>
<keyword evidence="7" id="KW-0067">ATP-binding</keyword>
<dbReference type="PANTHER" id="PTHR43289:SF6">
    <property type="entry name" value="SERINE_THREONINE-PROTEIN KINASE NEKL-3"/>
    <property type="match status" value="1"/>
</dbReference>
<name>A0AAE3DUA5_9FIRM</name>
<dbReference type="EC" id="2.7.11.1" evidence="1"/>
<reference evidence="9 10" key="1">
    <citation type="submission" date="2021-10" db="EMBL/GenBank/DDBJ databases">
        <title>Anaerobic single-cell dispensing facilitates the cultivation of human gut bacteria.</title>
        <authorList>
            <person name="Afrizal A."/>
        </authorList>
    </citation>
    <scope>NUCLEOTIDE SEQUENCE [LARGE SCALE GENOMIC DNA]</scope>
    <source>
        <strain evidence="9 10">CLA-AA-H277</strain>
    </source>
</reference>
<keyword evidence="5" id="KW-0547">Nucleotide-binding</keyword>
<dbReference type="PANTHER" id="PTHR43289">
    <property type="entry name" value="MITOGEN-ACTIVATED PROTEIN KINASE KINASE KINASE 20-RELATED"/>
    <property type="match status" value="1"/>
</dbReference>
<dbReference type="InterPro" id="IPR000719">
    <property type="entry name" value="Prot_kinase_dom"/>
</dbReference>
<organism evidence="9 10">
    <name type="scientific">Fusicatenibacter faecihominis</name>
    <dbReference type="NCBI Taxonomy" id="2881276"/>
    <lineage>
        <taxon>Bacteria</taxon>
        <taxon>Bacillati</taxon>
        <taxon>Bacillota</taxon>
        <taxon>Clostridia</taxon>
        <taxon>Lachnospirales</taxon>
        <taxon>Lachnospiraceae</taxon>
        <taxon>Fusicatenibacter</taxon>
    </lineage>
</organism>
<dbReference type="InterPro" id="IPR001611">
    <property type="entry name" value="Leu-rich_rpt"/>
</dbReference>
<dbReference type="PROSITE" id="PS00108">
    <property type="entry name" value="PROTEIN_KINASE_ST"/>
    <property type="match status" value="1"/>
</dbReference>
<evidence type="ECO:0000256" key="3">
    <source>
        <dbReference type="ARBA" id="ARBA00022679"/>
    </source>
</evidence>
<feature type="domain" description="Protein kinase" evidence="8">
    <location>
        <begin position="14"/>
        <end position="264"/>
    </location>
</feature>
<dbReference type="InterPro" id="IPR008271">
    <property type="entry name" value="Ser/Thr_kinase_AS"/>
</dbReference>
<dbReference type="GO" id="GO:0005524">
    <property type="term" value="F:ATP binding"/>
    <property type="evidence" value="ECO:0007669"/>
    <property type="project" value="UniProtKB-KW"/>
</dbReference>
<keyword evidence="10" id="KW-1185">Reference proteome</keyword>
<evidence type="ECO:0000313" key="10">
    <source>
        <dbReference type="Proteomes" id="UP001197875"/>
    </source>
</evidence>
<dbReference type="PROSITE" id="PS51450">
    <property type="entry name" value="LRR"/>
    <property type="match status" value="1"/>
</dbReference>
<evidence type="ECO:0000256" key="6">
    <source>
        <dbReference type="ARBA" id="ARBA00022777"/>
    </source>
</evidence>
<proteinExistence type="predicted"/>
<comment type="caution">
    <text evidence="9">The sequence shown here is derived from an EMBL/GenBank/DDBJ whole genome shotgun (WGS) entry which is preliminary data.</text>
</comment>
<dbReference type="SUPFAM" id="SSF52058">
    <property type="entry name" value="L domain-like"/>
    <property type="match status" value="1"/>
</dbReference>
<dbReference type="Proteomes" id="UP001197875">
    <property type="component" value="Unassembled WGS sequence"/>
</dbReference>
<dbReference type="Gene3D" id="1.10.510.10">
    <property type="entry name" value="Transferase(Phosphotransferase) domain 1"/>
    <property type="match status" value="1"/>
</dbReference>
<dbReference type="GO" id="GO:0004674">
    <property type="term" value="F:protein serine/threonine kinase activity"/>
    <property type="evidence" value="ECO:0007669"/>
    <property type="project" value="UniProtKB-EC"/>
</dbReference>
<dbReference type="SMART" id="SM00220">
    <property type="entry name" value="S_TKc"/>
    <property type="match status" value="1"/>
</dbReference>
<keyword evidence="3" id="KW-0808">Transferase</keyword>
<dbReference type="AlphaFoldDB" id="A0AAE3DUA5"/>
<dbReference type="Gene3D" id="3.80.10.10">
    <property type="entry name" value="Ribonuclease Inhibitor"/>
    <property type="match status" value="1"/>
</dbReference>
<evidence type="ECO:0000256" key="7">
    <source>
        <dbReference type="ARBA" id="ARBA00022840"/>
    </source>
</evidence>
<accession>A0AAE3DUA5</accession>
<evidence type="ECO:0000256" key="2">
    <source>
        <dbReference type="ARBA" id="ARBA00022614"/>
    </source>
</evidence>
<keyword evidence="4" id="KW-0677">Repeat</keyword>
<evidence type="ECO:0000313" key="9">
    <source>
        <dbReference type="EMBL" id="MCC2190583.1"/>
    </source>
</evidence>
<dbReference type="EMBL" id="JAJEPR010000022">
    <property type="protein sequence ID" value="MCC2190583.1"/>
    <property type="molecule type" value="Genomic_DNA"/>
</dbReference>
<sequence length="651" mass="73119">MKDLILPDPLAEHYELVSCLKYSEQASTCLIAVRSSGKTVLLKTASDPLLSKSLLQEKMVLEMIHQTDSPFAASFPRPILLEWYGETCFYIRSYIEGKSLEELCESNYERPGFAEPTALEYLIELTEILHFMHTLTPSLLHRDIKPQNVIVDSFGKCHFIDLGISRFLNSSKTSDTLVMGTRLTAPPEQFGYQQTDLRSDIYSLGILLLYCITGEYKPENAVLMELSEPVRQIVTKATMFDPDKRYQTTEELLPDLLKARYPSVFSSQPIPIAVPPFRKHSRSRLPYFLLFLFTAGAGLAAGWRLSGKISLPETIFQKEDSYTFTEPLIEESVRSMLNKPEGLLTLSDLEKVTELHIFGLQIFSSDSEFQSLGNSIWFYDEATRNAELYKQCGTISSLEDITHMPNLTVLSLYNQQISDISPLKDTTIKELGLGYNPLTDLTPLSGNSHIESLNLSTLEIEDLSSLAPLPALKNLDLGETKVSTIKPLLSDSLEKLNLFGTKLNDYTELRFLKNLTSLTLDSMTQSTAEALSGMNLTELEFHYSHDFPLSSLNGFSKLTTLFFRGDNTSSLVIGSVDLPALTDLTLISWQIEDFSGLERLSGLKTLHIYGADCLSYEGLDRLPSLKSINCTEEQKNAIMEAYPDNDFIFLV</sequence>
<dbReference type="InterPro" id="IPR032675">
    <property type="entry name" value="LRR_dom_sf"/>
</dbReference>
<gene>
    <name evidence="9" type="ORF">LKD71_12375</name>
</gene>
<keyword evidence="2" id="KW-0433">Leucine-rich repeat</keyword>